<dbReference type="PANTHER" id="PTHR36234:SF5">
    <property type="entry name" value="LYSYL ENDOPEPTIDASE"/>
    <property type="match status" value="1"/>
</dbReference>
<evidence type="ECO:0008006" key="3">
    <source>
        <dbReference type="Google" id="ProtNLM"/>
    </source>
</evidence>
<dbReference type="PANTHER" id="PTHR36234">
    <property type="entry name" value="LYSYL ENDOPEPTIDASE"/>
    <property type="match status" value="1"/>
</dbReference>
<evidence type="ECO:0000313" key="1">
    <source>
        <dbReference type="EMBL" id="GIH17565.1"/>
    </source>
</evidence>
<comment type="caution">
    <text evidence="1">The sequence shown here is derived from an EMBL/GenBank/DDBJ whole genome shotgun (WGS) entry which is preliminary data.</text>
</comment>
<name>A0A8J3QU81_9ACTN</name>
<dbReference type="Proteomes" id="UP000642748">
    <property type="component" value="Unassembled WGS sequence"/>
</dbReference>
<dbReference type="InterPro" id="IPR009003">
    <property type="entry name" value="Peptidase_S1_PA"/>
</dbReference>
<dbReference type="RefSeq" id="WP_203921127.1">
    <property type="nucleotide sequence ID" value="NZ_BONZ01000056.1"/>
</dbReference>
<dbReference type="AlphaFoldDB" id="A0A8J3QU81"/>
<dbReference type="EMBL" id="BONZ01000056">
    <property type="protein sequence ID" value="GIH17565.1"/>
    <property type="molecule type" value="Genomic_DNA"/>
</dbReference>
<organism evidence="1 2">
    <name type="scientific">Rugosimonospora africana</name>
    <dbReference type="NCBI Taxonomy" id="556532"/>
    <lineage>
        <taxon>Bacteria</taxon>
        <taxon>Bacillati</taxon>
        <taxon>Actinomycetota</taxon>
        <taxon>Actinomycetes</taxon>
        <taxon>Micromonosporales</taxon>
        <taxon>Micromonosporaceae</taxon>
        <taxon>Rugosimonospora</taxon>
    </lineage>
</organism>
<reference evidence="1" key="1">
    <citation type="submission" date="2021-01" db="EMBL/GenBank/DDBJ databases">
        <title>Whole genome shotgun sequence of Rugosimonospora africana NBRC 104875.</title>
        <authorList>
            <person name="Komaki H."/>
            <person name="Tamura T."/>
        </authorList>
    </citation>
    <scope>NUCLEOTIDE SEQUENCE</scope>
    <source>
        <strain evidence="1">NBRC 104875</strain>
    </source>
</reference>
<accession>A0A8J3QU81</accession>
<dbReference type="Pfam" id="PF13365">
    <property type="entry name" value="Trypsin_2"/>
    <property type="match status" value="1"/>
</dbReference>
<proteinExistence type="predicted"/>
<evidence type="ECO:0000313" key="2">
    <source>
        <dbReference type="Proteomes" id="UP000642748"/>
    </source>
</evidence>
<dbReference type="InterPro" id="IPR043504">
    <property type="entry name" value="Peptidase_S1_PA_chymotrypsin"/>
</dbReference>
<keyword evidence="2" id="KW-1185">Reference proteome</keyword>
<sequence length="391" mass="41071">MRTGLVIVGVVVLLGLGGLASGRNTGSGALSGAEKTTALRAEAGGMATVGVSLSMEREVTEGHPLTLTYTGASYVKPHVRILLLPGEYLTVTDRLGKQATTYGAMVGERWLTSVDGDTAVLTVHGKLTHLVVDKVARGFTPDERDAQRTVEQSRRDAAITAMRQAGAETACGTGASADAACFKGSHPVAYQNSRAVALLLIDGMQLCTAFRVGPNNRMLTAHHCLSETSTVRDTEIWFNDECAVCGGGTTTKPVKVSGDEVLATDATLDYTLFSVRNFPLVRPFGYLSLDVRDPGPGEQLYIPQHRSGDPTVIATGSGRAQGGSCEIASAAANGYAKGTDTSYYCDTSGGSSGSPVISWDSNKVVALHHFGGCPDSGVRIDRIYPKIRSLL</sequence>
<gene>
    <name evidence="1" type="ORF">Raf01_57370</name>
</gene>
<dbReference type="Gene3D" id="2.40.10.10">
    <property type="entry name" value="Trypsin-like serine proteases"/>
    <property type="match status" value="2"/>
</dbReference>
<dbReference type="SUPFAM" id="SSF50494">
    <property type="entry name" value="Trypsin-like serine proteases"/>
    <property type="match status" value="1"/>
</dbReference>
<protein>
    <recommendedName>
        <fullName evidence="3">V8-like Glu-specific endopeptidase</fullName>
    </recommendedName>
</protein>